<dbReference type="InterPro" id="IPR001005">
    <property type="entry name" value="SANT/Myb"/>
</dbReference>
<dbReference type="PROSITE" id="PS50090">
    <property type="entry name" value="MYB_LIKE"/>
    <property type="match status" value="1"/>
</dbReference>
<name>A0AAW1TFB1_9CHLO</name>
<comment type="caution">
    <text evidence="2">The sequence shown here is derived from an EMBL/GenBank/DDBJ whole genome shotgun (WGS) entry which is preliminary data.</text>
</comment>
<dbReference type="Proteomes" id="UP001485043">
    <property type="component" value="Unassembled WGS sequence"/>
</dbReference>
<evidence type="ECO:0000259" key="1">
    <source>
        <dbReference type="PROSITE" id="PS50090"/>
    </source>
</evidence>
<accession>A0AAW1TFB1</accession>
<reference evidence="2 3" key="1">
    <citation type="journal article" date="2024" name="Nat. Commun.">
        <title>Phylogenomics reveals the evolutionary origins of lichenization in chlorophyte algae.</title>
        <authorList>
            <person name="Puginier C."/>
            <person name="Libourel C."/>
            <person name="Otte J."/>
            <person name="Skaloud P."/>
            <person name="Haon M."/>
            <person name="Grisel S."/>
            <person name="Petersen M."/>
            <person name="Berrin J.G."/>
            <person name="Delaux P.M."/>
            <person name="Dal Grande F."/>
            <person name="Keller J."/>
        </authorList>
    </citation>
    <scope>NUCLEOTIDE SEQUENCE [LARGE SCALE GENOMIC DNA]</scope>
    <source>
        <strain evidence="2 3">SAG 2523</strain>
    </source>
</reference>
<sequence>MEVAEQDRMDYVHFMRGKFSPPGMICEDLSIRQDFFKPEKVFLVDEKKWGTEERDKLYQGLGKYGIGKWREISEALLPKWDDQALRVKASRLMGSQSLARYVGWKGNKDAVDAEQAKNRKLGEELGCWKAGVLVENDNGDVAKALDAVYKR</sequence>
<keyword evidence="3" id="KW-1185">Reference proteome</keyword>
<evidence type="ECO:0000313" key="3">
    <source>
        <dbReference type="Proteomes" id="UP001485043"/>
    </source>
</evidence>
<proteinExistence type="predicted"/>
<organism evidence="2 3">
    <name type="scientific">Apatococcus fuscideae</name>
    <dbReference type="NCBI Taxonomy" id="2026836"/>
    <lineage>
        <taxon>Eukaryota</taxon>
        <taxon>Viridiplantae</taxon>
        <taxon>Chlorophyta</taxon>
        <taxon>core chlorophytes</taxon>
        <taxon>Trebouxiophyceae</taxon>
        <taxon>Chlorellales</taxon>
        <taxon>Chlorellaceae</taxon>
        <taxon>Apatococcus</taxon>
    </lineage>
</organism>
<gene>
    <name evidence="2" type="ORF">WJX84_011492</name>
</gene>
<dbReference type="Gene3D" id="1.10.10.60">
    <property type="entry name" value="Homeodomain-like"/>
    <property type="match status" value="1"/>
</dbReference>
<dbReference type="SUPFAM" id="SSF46689">
    <property type="entry name" value="Homeodomain-like"/>
    <property type="match status" value="1"/>
</dbReference>
<evidence type="ECO:0000313" key="2">
    <source>
        <dbReference type="EMBL" id="KAK9867510.1"/>
    </source>
</evidence>
<protein>
    <recommendedName>
        <fullName evidence="1">Myb-like domain-containing protein</fullName>
    </recommendedName>
</protein>
<dbReference type="InterPro" id="IPR009057">
    <property type="entry name" value="Homeodomain-like_sf"/>
</dbReference>
<feature type="domain" description="Myb-like" evidence="1">
    <location>
        <begin position="48"/>
        <end position="93"/>
    </location>
</feature>
<dbReference type="AlphaFoldDB" id="A0AAW1TFB1"/>
<dbReference type="EMBL" id="JALJOV010000083">
    <property type="protein sequence ID" value="KAK9867510.1"/>
    <property type="molecule type" value="Genomic_DNA"/>
</dbReference>